<evidence type="ECO:0000313" key="6">
    <source>
        <dbReference type="Proteomes" id="UP000078492"/>
    </source>
</evidence>
<dbReference type="PROSITE" id="PS50966">
    <property type="entry name" value="ZF_SWIM"/>
    <property type="match status" value="1"/>
</dbReference>
<dbReference type="EMBL" id="KQ979690">
    <property type="protein sequence ID" value="KYN19756.1"/>
    <property type="molecule type" value="Genomic_DNA"/>
</dbReference>
<organism evidence="5 6">
    <name type="scientific">Trachymyrmex cornetzi</name>
    <dbReference type="NCBI Taxonomy" id="471704"/>
    <lineage>
        <taxon>Eukaryota</taxon>
        <taxon>Metazoa</taxon>
        <taxon>Ecdysozoa</taxon>
        <taxon>Arthropoda</taxon>
        <taxon>Hexapoda</taxon>
        <taxon>Insecta</taxon>
        <taxon>Pterygota</taxon>
        <taxon>Neoptera</taxon>
        <taxon>Endopterygota</taxon>
        <taxon>Hymenoptera</taxon>
        <taxon>Apocrita</taxon>
        <taxon>Aculeata</taxon>
        <taxon>Formicoidea</taxon>
        <taxon>Formicidae</taxon>
        <taxon>Myrmicinae</taxon>
        <taxon>Trachymyrmex</taxon>
    </lineage>
</organism>
<accession>A0A151J7E9</accession>
<protein>
    <recommendedName>
        <fullName evidence="4">SWIM-type domain-containing protein</fullName>
    </recommendedName>
</protein>
<keyword evidence="2" id="KW-0479">Metal-binding</keyword>
<dbReference type="InterPro" id="IPR007527">
    <property type="entry name" value="Znf_SWIM"/>
</dbReference>
<comment type="cofactor">
    <cofactor evidence="1">
        <name>a divalent metal cation</name>
        <dbReference type="ChEBI" id="CHEBI:60240"/>
    </cofactor>
</comment>
<reference evidence="5 6" key="1">
    <citation type="submission" date="2015-09" db="EMBL/GenBank/DDBJ databases">
        <title>Trachymyrmex cornetzi WGS genome.</title>
        <authorList>
            <person name="Nygaard S."/>
            <person name="Hu H."/>
            <person name="Boomsma J."/>
            <person name="Zhang G."/>
        </authorList>
    </citation>
    <scope>NUCLEOTIDE SEQUENCE [LARGE SCALE GENOMIC DNA]</scope>
    <source>
        <strain evidence="5">Tcor2-1</strain>
        <tissue evidence="5">Whole body</tissue>
    </source>
</reference>
<dbReference type="Proteomes" id="UP000078492">
    <property type="component" value="Unassembled WGS sequence"/>
</dbReference>
<keyword evidence="3" id="KW-0862">Zinc</keyword>
<dbReference type="AlphaFoldDB" id="A0A151J7E9"/>
<proteinExistence type="predicted"/>
<name>A0A151J7E9_9HYME</name>
<dbReference type="Pfam" id="PF13359">
    <property type="entry name" value="DDE_Tnp_4"/>
    <property type="match status" value="1"/>
</dbReference>
<feature type="domain" description="SWIM-type" evidence="4">
    <location>
        <begin position="479"/>
        <end position="517"/>
    </location>
</feature>
<evidence type="ECO:0000313" key="5">
    <source>
        <dbReference type="EMBL" id="KYN19756.1"/>
    </source>
</evidence>
<dbReference type="PANTHER" id="PTHR23080">
    <property type="entry name" value="THAP DOMAIN PROTEIN"/>
    <property type="match status" value="1"/>
</dbReference>
<dbReference type="InterPro" id="IPR024679">
    <property type="entry name" value="Ipi1_N"/>
</dbReference>
<dbReference type="Pfam" id="PF12333">
    <property type="entry name" value="Ipi1_N"/>
    <property type="match status" value="1"/>
</dbReference>
<keyword evidence="6" id="KW-1185">Reference proteome</keyword>
<keyword evidence="3" id="KW-0863">Zinc-finger</keyword>
<evidence type="ECO:0000256" key="1">
    <source>
        <dbReference type="ARBA" id="ARBA00001968"/>
    </source>
</evidence>
<evidence type="ECO:0000256" key="3">
    <source>
        <dbReference type="PROSITE-ProRule" id="PRU00325"/>
    </source>
</evidence>
<gene>
    <name evidence="5" type="ORF">ALC57_07909</name>
</gene>
<sequence length="549" mass="63741">MYFQNLLIRFRHRHNSTVRHLSCAMTHIDPCMKEDSLLFLDVLVQNCNSALAKDNHKILPDFLGMYVDYRKDEDIISIDNCEKDILPIEFLVNVMLNSSLNELHSIVYEDFGCFSPVTKEQFQDLFTYCDRVPCENGYRYVSKKDLLMFLCKLRQGLSDEFLKAIFQYPSRQATSLAVATSYSFHKGRHLLKPALIVAPDGYILEIQGPYFSDASNNDAALLQNEFNNEAARMNEWFRENDIIIVDRGYRDIMDLLTRLGITCKMPAFLQTGERQLSTEDGNESRLVTKNRWVVEARNGHLKSIFKFLAQVMQIQHLPNLGDFYRIAGAIINKYHSLIHMDEANAALAQRLLEKAKEPNVVQALIEVNNLHTRNAQRWVRLSADQLQDFPVLTLEFLKNLTCGIYQLELSPSYIQDKLQRDQLEEFQVEMLRNQNRLSEPGLMRVRVFSRFRNATKHQLWISYRPIGDGEVDENDGIEVYNRLEDDPPIQGYYCTCRSGARTLGTCVHVTSVLWFLGYARNQENVHLPSTRMIETIKDARNRPQQMNLR</sequence>
<dbReference type="GO" id="GO:0008270">
    <property type="term" value="F:zinc ion binding"/>
    <property type="evidence" value="ECO:0007669"/>
    <property type="project" value="UniProtKB-KW"/>
</dbReference>
<evidence type="ECO:0000259" key="4">
    <source>
        <dbReference type="PROSITE" id="PS50966"/>
    </source>
</evidence>
<dbReference type="InterPro" id="IPR027806">
    <property type="entry name" value="HARBI1_dom"/>
</dbReference>
<evidence type="ECO:0000256" key="2">
    <source>
        <dbReference type="ARBA" id="ARBA00022723"/>
    </source>
</evidence>